<dbReference type="Proteomes" id="UP000697998">
    <property type="component" value="Unassembled WGS sequence"/>
</dbReference>
<name>A0A935Q1H4_9PROT</name>
<evidence type="ECO:0000313" key="4">
    <source>
        <dbReference type="Proteomes" id="UP000697998"/>
    </source>
</evidence>
<dbReference type="InterPro" id="IPR036629">
    <property type="entry name" value="YjbJ_sf"/>
</dbReference>
<accession>A0A935Q1H4</accession>
<dbReference type="InterPro" id="IPR008462">
    <property type="entry name" value="CsbD"/>
</dbReference>
<feature type="domain" description="CsbD-like" evidence="2">
    <location>
        <begin position="4"/>
        <end position="55"/>
    </location>
</feature>
<dbReference type="AlphaFoldDB" id="A0A935Q1H4"/>
<sequence length="58" mass="6214">MNKDQVKGRLKQAEGKVKEVAGKLTGNKTLEQKGKVKNAAGDVQADYGDLKNDVAKSL</sequence>
<comment type="caution">
    <text evidence="3">The sequence shown here is derived from an EMBL/GenBank/DDBJ whole genome shotgun (WGS) entry which is preliminary data.</text>
</comment>
<dbReference type="SUPFAM" id="SSF69047">
    <property type="entry name" value="Hypothetical protein YjbJ"/>
    <property type="match status" value="1"/>
</dbReference>
<gene>
    <name evidence="3" type="ORF">IPJ27_22065</name>
</gene>
<evidence type="ECO:0000313" key="3">
    <source>
        <dbReference type="EMBL" id="MBK7677219.1"/>
    </source>
</evidence>
<reference evidence="3 4" key="1">
    <citation type="submission" date="2020-10" db="EMBL/GenBank/DDBJ databases">
        <title>Connecting structure to function with the recovery of over 1000 high-quality activated sludge metagenome-assembled genomes encoding full-length rRNA genes using long-read sequencing.</title>
        <authorList>
            <person name="Singleton C.M."/>
            <person name="Petriglieri F."/>
            <person name="Kristensen J.M."/>
            <person name="Kirkegaard R.H."/>
            <person name="Michaelsen T.Y."/>
            <person name="Andersen M.H."/>
            <person name="Karst S.M."/>
            <person name="Dueholm M.S."/>
            <person name="Nielsen P.H."/>
            <person name="Albertsen M."/>
        </authorList>
    </citation>
    <scope>NUCLEOTIDE SEQUENCE [LARGE SCALE GENOMIC DNA]</scope>
    <source>
        <strain evidence="3">EsbW_18-Q3-R4-48_BATAC.285</strain>
    </source>
</reference>
<comment type="similarity">
    <text evidence="1">Belongs to the UPF0337 (CsbD) family.</text>
</comment>
<dbReference type="Pfam" id="PF05532">
    <property type="entry name" value="CsbD"/>
    <property type="match status" value="1"/>
</dbReference>
<dbReference type="Gene3D" id="1.10.1470.10">
    <property type="entry name" value="YjbJ"/>
    <property type="match status" value="1"/>
</dbReference>
<evidence type="ECO:0000256" key="1">
    <source>
        <dbReference type="ARBA" id="ARBA00009129"/>
    </source>
</evidence>
<dbReference type="EMBL" id="JADJMH010000034">
    <property type="protein sequence ID" value="MBK7677219.1"/>
    <property type="molecule type" value="Genomic_DNA"/>
</dbReference>
<protein>
    <submittedName>
        <fullName evidence="3">CsbD family protein</fullName>
    </submittedName>
</protein>
<proteinExistence type="inferred from homology"/>
<evidence type="ECO:0000259" key="2">
    <source>
        <dbReference type="Pfam" id="PF05532"/>
    </source>
</evidence>
<organism evidence="3 4">
    <name type="scientific">Candidatus Accumulibacter proximus</name>
    <dbReference type="NCBI Taxonomy" id="2954385"/>
    <lineage>
        <taxon>Bacteria</taxon>
        <taxon>Pseudomonadati</taxon>
        <taxon>Pseudomonadota</taxon>
        <taxon>Betaproteobacteria</taxon>
        <taxon>Candidatus Accumulibacter</taxon>
    </lineage>
</organism>